<reference evidence="4" key="3">
    <citation type="submission" date="2015-02" db="UniProtKB">
        <authorList>
            <consortium name="EnsemblProtists"/>
        </authorList>
    </citation>
    <scope>IDENTIFICATION</scope>
    <source>
        <strain evidence="4">DAOM BR144</strain>
    </source>
</reference>
<dbReference type="SUPFAM" id="SSF48403">
    <property type="entry name" value="Ankyrin repeat"/>
    <property type="match status" value="1"/>
</dbReference>
<dbReference type="PANTHER" id="PTHR24171">
    <property type="entry name" value="ANKYRIN REPEAT DOMAIN-CONTAINING PROTEIN 39-RELATED"/>
    <property type="match status" value="1"/>
</dbReference>
<evidence type="ECO:0000313" key="4">
    <source>
        <dbReference type="EnsemblProtists" id="PYU1_T013795"/>
    </source>
</evidence>
<dbReference type="InterPro" id="IPR002110">
    <property type="entry name" value="Ankyrin_rpt"/>
</dbReference>
<evidence type="ECO:0000256" key="1">
    <source>
        <dbReference type="ARBA" id="ARBA00022737"/>
    </source>
</evidence>
<dbReference type="EnsemblProtists" id="PYU1_T013795">
    <property type="protein sequence ID" value="PYU1_T013795"/>
    <property type="gene ID" value="PYU1_G013766"/>
</dbReference>
<dbReference type="Proteomes" id="UP000019132">
    <property type="component" value="Unassembled WGS sequence"/>
</dbReference>
<dbReference type="HOGENOM" id="CLU_000134_18_1_1"/>
<evidence type="ECO:0000256" key="2">
    <source>
        <dbReference type="ARBA" id="ARBA00023043"/>
    </source>
</evidence>
<dbReference type="InterPro" id="IPR036770">
    <property type="entry name" value="Ankyrin_rpt-contain_sf"/>
</dbReference>
<dbReference type="PROSITE" id="PS50297">
    <property type="entry name" value="ANK_REP_REGION"/>
    <property type="match status" value="2"/>
</dbReference>
<keyword evidence="1" id="KW-0677">Repeat</keyword>
<dbReference type="InParanoid" id="K3X996"/>
<protein>
    <submittedName>
        <fullName evidence="4">Uncharacterized protein</fullName>
    </submittedName>
</protein>
<dbReference type="Pfam" id="PF12796">
    <property type="entry name" value="Ank_2"/>
    <property type="match status" value="1"/>
</dbReference>
<name>K3X996_GLOUD</name>
<reference evidence="5" key="1">
    <citation type="journal article" date="2010" name="Genome Biol.">
        <title>Genome sequence of the necrotrophic plant pathogen Pythium ultimum reveals original pathogenicity mechanisms and effector repertoire.</title>
        <authorList>
            <person name="Levesque C.A."/>
            <person name="Brouwer H."/>
            <person name="Cano L."/>
            <person name="Hamilton J.P."/>
            <person name="Holt C."/>
            <person name="Huitema E."/>
            <person name="Raffaele S."/>
            <person name="Robideau G.P."/>
            <person name="Thines M."/>
            <person name="Win J."/>
            <person name="Zerillo M.M."/>
            <person name="Beakes G.W."/>
            <person name="Boore J.L."/>
            <person name="Busam D."/>
            <person name="Dumas B."/>
            <person name="Ferriera S."/>
            <person name="Fuerstenberg S.I."/>
            <person name="Gachon C.M."/>
            <person name="Gaulin E."/>
            <person name="Govers F."/>
            <person name="Grenville-Briggs L."/>
            <person name="Horner N."/>
            <person name="Hostetler J."/>
            <person name="Jiang R.H."/>
            <person name="Johnson J."/>
            <person name="Krajaejun T."/>
            <person name="Lin H."/>
            <person name="Meijer H.J."/>
            <person name="Moore B."/>
            <person name="Morris P."/>
            <person name="Phuntmart V."/>
            <person name="Puiu D."/>
            <person name="Shetty J."/>
            <person name="Stajich J.E."/>
            <person name="Tripathy S."/>
            <person name="Wawra S."/>
            <person name="van West P."/>
            <person name="Whitty B.R."/>
            <person name="Coutinho P.M."/>
            <person name="Henrissat B."/>
            <person name="Martin F."/>
            <person name="Thomas P.D."/>
            <person name="Tyler B.M."/>
            <person name="De Vries R.P."/>
            <person name="Kamoun S."/>
            <person name="Yandell M."/>
            <person name="Tisserat N."/>
            <person name="Buell C.R."/>
        </authorList>
    </citation>
    <scope>NUCLEOTIDE SEQUENCE</scope>
    <source>
        <strain evidence="5">DAOM:BR144</strain>
    </source>
</reference>
<dbReference type="AlphaFoldDB" id="K3X996"/>
<dbReference type="STRING" id="431595.K3X996"/>
<dbReference type="PROSITE" id="PS50088">
    <property type="entry name" value="ANK_REPEAT"/>
    <property type="match status" value="2"/>
</dbReference>
<dbReference type="SMART" id="SM00248">
    <property type="entry name" value="ANK"/>
    <property type="match status" value="3"/>
</dbReference>
<sequence>MNSGNLDIVLVLIEYGAFINDKDNEGKTTLFSIINDGKIEIISALVRLGAFVDEEDCDGRTALFDATKADRLDVVELLIRNGASLNRFSHADYSHQGYDTPLIFAGRAGYMDIFKALIDAGASVNVRGDDRETPLISISRCDYFTGVQQIMAHGCPVGPSIGSKEEYPLIP</sequence>
<feature type="repeat" description="ANK" evidence="3">
    <location>
        <begin position="97"/>
        <end position="129"/>
    </location>
</feature>
<organism evidence="4 5">
    <name type="scientific">Globisporangium ultimum (strain ATCC 200006 / CBS 805.95 / DAOM BR144)</name>
    <name type="common">Pythium ultimum</name>
    <dbReference type="NCBI Taxonomy" id="431595"/>
    <lineage>
        <taxon>Eukaryota</taxon>
        <taxon>Sar</taxon>
        <taxon>Stramenopiles</taxon>
        <taxon>Oomycota</taxon>
        <taxon>Peronosporomycetes</taxon>
        <taxon>Pythiales</taxon>
        <taxon>Pythiaceae</taxon>
        <taxon>Globisporangium</taxon>
    </lineage>
</organism>
<reference evidence="5" key="2">
    <citation type="submission" date="2010-04" db="EMBL/GenBank/DDBJ databases">
        <authorList>
            <person name="Buell R."/>
            <person name="Hamilton J."/>
            <person name="Hostetler J."/>
        </authorList>
    </citation>
    <scope>NUCLEOTIDE SEQUENCE [LARGE SCALE GENOMIC DNA]</scope>
    <source>
        <strain evidence="5">DAOM:BR144</strain>
    </source>
</reference>
<dbReference type="VEuPathDB" id="FungiDB:PYU1_G013766"/>
<evidence type="ECO:0000256" key="3">
    <source>
        <dbReference type="PROSITE-ProRule" id="PRU00023"/>
    </source>
</evidence>
<keyword evidence="5" id="KW-1185">Reference proteome</keyword>
<dbReference type="Pfam" id="PF00023">
    <property type="entry name" value="Ank"/>
    <property type="match status" value="1"/>
</dbReference>
<evidence type="ECO:0000313" key="5">
    <source>
        <dbReference type="Proteomes" id="UP000019132"/>
    </source>
</evidence>
<keyword evidence="2 3" id="KW-0040">ANK repeat</keyword>
<dbReference type="EMBL" id="GL376614">
    <property type="status" value="NOT_ANNOTATED_CDS"/>
    <property type="molecule type" value="Genomic_DNA"/>
</dbReference>
<proteinExistence type="predicted"/>
<feature type="repeat" description="ANK" evidence="3">
    <location>
        <begin position="58"/>
        <end position="90"/>
    </location>
</feature>
<accession>K3X996</accession>
<dbReference type="eggNOG" id="KOG0504">
    <property type="taxonomic scope" value="Eukaryota"/>
</dbReference>
<dbReference type="Gene3D" id="1.25.40.20">
    <property type="entry name" value="Ankyrin repeat-containing domain"/>
    <property type="match status" value="1"/>
</dbReference>